<organism evidence="2">
    <name type="scientific">Rheinheimera sp. BAL341</name>
    <dbReference type="NCBI Taxonomy" id="1708203"/>
    <lineage>
        <taxon>Bacteria</taxon>
        <taxon>Pseudomonadati</taxon>
        <taxon>Pseudomonadota</taxon>
        <taxon>Gammaproteobacteria</taxon>
        <taxon>Chromatiales</taxon>
        <taxon>Chromatiaceae</taxon>
        <taxon>Rheinheimera</taxon>
    </lineage>
</organism>
<gene>
    <name evidence="2" type="ORF">BAL341_2819</name>
</gene>
<proteinExistence type="predicted"/>
<feature type="signal peptide" evidence="1">
    <location>
        <begin position="1"/>
        <end position="18"/>
    </location>
</feature>
<accession>A0A486XT38</accession>
<evidence type="ECO:0000256" key="1">
    <source>
        <dbReference type="SAM" id="SignalP"/>
    </source>
</evidence>
<dbReference type="AlphaFoldDB" id="A0A486XT38"/>
<dbReference type="EMBL" id="CAAJGR010000006">
    <property type="protein sequence ID" value="VHO05733.1"/>
    <property type="molecule type" value="Genomic_DNA"/>
</dbReference>
<reference evidence="2" key="1">
    <citation type="submission" date="2019-04" db="EMBL/GenBank/DDBJ databases">
        <authorList>
            <person name="Brambilla D."/>
        </authorList>
    </citation>
    <scope>NUCLEOTIDE SEQUENCE</scope>
    <source>
        <strain evidence="2">BAL1</strain>
    </source>
</reference>
<protein>
    <submittedName>
        <fullName evidence="2">Uncharacterized protein</fullName>
    </submittedName>
</protein>
<keyword evidence="1" id="KW-0732">Signal</keyword>
<evidence type="ECO:0000313" key="2">
    <source>
        <dbReference type="EMBL" id="VHO05733.1"/>
    </source>
</evidence>
<name>A0A486XT38_9GAMM</name>
<sequence>MMKRLAIITLLIATGSSAAVPVEQALELCRAEQNALKRLTCYDAIGNSAQATKSAAVVTTKSASSTTNTTPADNFGIEHKQNTDIAERLDVTVKSVTHSPRKELIIEFENGQRWRQVGSGDYKIAPGQQHYIKRGVLNSFFLANDNNNRTIRIRREQ</sequence>
<feature type="chain" id="PRO_5019767171" evidence="1">
    <location>
        <begin position="19"/>
        <end position="157"/>
    </location>
</feature>